<dbReference type="EMBL" id="CAMXCT020000617">
    <property type="protein sequence ID" value="CAL1134584.1"/>
    <property type="molecule type" value="Genomic_DNA"/>
</dbReference>
<keyword evidence="1" id="KW-0677">Repeat</keyword>
<evidence type="ECO:0000256" key="2">
    <source>
        <dbReference type="PROSITE-ProRule" id="PRU00708"/>
    </source>
</evidence>
<evidence type="ECO:0000313" key="4">
    <source>
        <dbReference type="EMBL" id="CAL1134584.1"/>
    </source>
</evidence>
<dbReference type="Gene3D" id="1.25.40.10">
    <property type="entry name" value="Tetratricopeptide repeat domain"/>
    <property type="match status" value="3"/>
</dbReference>
<keyword evidence="6" id="KW-1185">Reference proteome</keyword>
<reference evidence="3" key="1">
    <citation type="submission" date="2022-10" db="EMBL/GenBank/DDBJ databases">
        <authorList>
            <person name="Chen Y."/>
            <person name="Dougan E. K."/>
            <person name="Chan C."/>
            <person name="Rhodes N."/>
            <person name="Thang M."/>
        </authorList>
    </citation>
    <scope>NUCLEOTIDE SEQUENCE</scope>
</reference>
<evidence type="ECO:0000313" key="6">
    <source>
        <dbReference type="Proteomes" id="UP001152797"/>
    </source>
</evidence>
<sequence>MPLAMKASRWYKPSLITQELRRSTWPLMLLEVLRQWSLEANVYHYNAALASLARSSRSSWRASWKILRRMHDADDAVEGPDIMSFSSSVAAVRNSNPDGNSWTKAMDILSVMSSRGIQTDLICVNSLIAACEKVCRWQSATVVFTESGLSLDSAGYGALISSSKGSKEAKGKVEGVWRVALIWLELSELSELSPNQICYNSCVDACEKGGQWQMSFHLLDRMDLDEVSFTCRISACHKWEEAAVTLPLMRTLRTLPNLRSYSAAISSQQNWRIAAEYCREMCLRNLKVNEVVSNAFLSKQNWQRATALLSITSSAGLQLSPPGINSCLVGPPGCWAVTSQLLAQVQNLMIQGNVDSFSALLSAYEKSIMWEDALHVWLGILNKGVRPDVVCVNAMTSAFAQGLCWKFAVDFFGRIRCMISADFITRNAILTSCGGVHSWQIALGFFDGSEWSQRSQYEFPDMEAHSVMIASCTSSFQWSLGLRLLERMDSLDAYVDHFQPLAVATTSSLKGCFGAASKSSNDAHSNVAGSGTGSLQRVPHLFSYLGDSATLACAALKACSE</sequence>
<evidence type="ECO:0000256" key="1">
    <source>
        <dbReference type="ARBA" id="ARBA00022737"/>
    </source>
</evidence>
<dbReference type="PROSITE" id="PS51375">
    <property type="entry name" value="PPR"/>
    <property type="match status" value="1"/>
</dbReference>
<dbReference type="AlphaFoldDB" id="A0A9P1BXD1"/>
<dbReference type="InterPro" id="IPR051222">
    <property type="entry name" value="PPR/CCM1_RNA-binding"/>
</dbReference>
<dbReference type="PANTHER" id="PTHR47942:SF63">
    <property type="entry name" value="PENTATRICOPEPTIDE REPEAT-CONTAINING PROTEIN"/>
    <property type="match status" value="1"/>
</dbReference>
<dbReference type="EMBL" id="CAMXCT010000617">
    <property type="protein sequence ID" value="CAI3981209.1"/>
    <property type="molecule type" value="Genomic_DNA"/>
</dbReference>
<dbReference type="InterPro" id="IPR011990">
    <property type="entry name" value="TPR-like_helical_dom_sf"/>
</dbReference>
<dbReference type="EMBL" id="CAMXCT030000617">
    <property type="protein sequence ID" value="CAL4768521.1"/>
    <property type="molecule type" value="Genomic_DNA"/>
</dbReference>
<evidence type="ECO:0000313" key="5">
    <source>
        <dbReference type="EMBL" id="CAL4768521.1"/>
    </source>
</evidence>
<evidence type="ECO:0000313" key="3">
    <source>
        <dbReference type="EMBL" id="CAI3981209.1"/>
    </source>
</evidence>
<dbReference type="Proteomes" id="UP001152797">
    <property type="component" value="Unassembled WGS sequence"/>
</dbReference>
<name>A0A9P1BXD1_9DINO</name>
<dbReference type="OrthoDB" id="185373at2759"/>
<proteinExistence type="predicted"/>
<reference evidence="4" key="2">
    <citation type="submission" date="2024-04" db="EMBL/GenBank/DDBJ databases">
        <authorList>
            <person name="Chen Y."/>
            <person name="Shah S."/>
            <person name="Dougan E. K."/>
            <person name="Thang M."/>
            <person name="Chan C."/>
        </authorList>
    </citation>
    <scope>NUCLEOTIDE SEQUENCE [LARGE SCALE GENOMIC DNA]</scope>
</reference>
<dbReference type="InterPro" id="IPR002885">
    <property type="entry name" value="PPR_rpt"/>
</dbReference>
<feature type="repeat" description="PPR" evidence="2">
    <location>
        <begin position="353"/>
        <end position="387"/>
    </location>
</feature>
<accession>A0A9P1BXD1</accession>
<dbReference type="Pfam" id="PF01535">
    <property type="entry name" value="PPR"/>
    <property type="match status" value="1"/>
</dbReference>
<organism evidence="3">
    <name type="scientific">Cladocopium goreaui</name>
    <dbReference type="NCBI Taxonomy" id="2562237"/>
    <lineage>
        <taxon>Eukaryota</taxon>
        <taxon>Sar</taxon>
        <taxon>Alveolata</taxon>
        <taxon>Dinophyceae</taxon>
        <taxon>Suessiales</taxon>
        <taxon>Symbiodiniaceae</taxon>
        <taxon>Cladocopium</taxon>
    </lineage>
</organism>
<protein>
    <submittedName>
        <fullName evidence="5">Pentacotripeptide-repeat region of PRORP domain-containing protein</fullName>
    </submittedName>
</protein>
<dbReference type="PANTHER" id="PTHR47942">
    <property type="entry name" value="TETRATRICOPEPTIDE REPEAT (TPR)-LIKE SUPERFAMILY PROTEIN-RELATED"/>
    <property type="match status" value="1"/>
</dbReference>
<gene>
    <name evidence="3" type="ORF">C1SCF055_LOCUS9022</name>
</gene>
<comment type="caution">
    <text evidence="3">The sequence shown here is derived from an EMBL/GenBank/DDBJ whole genome shotgun (WGS) entry which is preliminary data.</text>
</comment>